<dbReference type="AlphaFoldDB" id="A0A9E2NLY2"/>
<dbReference type="Pfam" id="PF13354">
    <property type="entry name" value="Beta-lactamase2"/>
    <property type="match status" value="1"/>
</dbReference>
<dbReference type="InterPro" id="IPR045155">
    <property type="entry name" value="Beta-lactam_cat"/>
</dbReference>
<dbReference type="PANTHER" id="PTHR35333">
    <property type="entry name" value="BETA-LACTAMASE"/>
    <property type="match status" value="1"/>
</dbReference>
<dbReference type="Proteomes" id="UP000824229">
    <property type="component" value="Unassembled WGS sequence"/>
</dbReference>
<dbReference type="GO" id="GO:0046677">
    <property type="term" value="P:response to antibiotic"/>
    <property type="evidence" value="ECO:0007669"/>
    <property type="project" value="InterPro"/>
</dbReference>
<name>A0A9E2NLY2_9FIRM</name>
<feature type="domain" description="Beta-lactamase class A catalytic" evidence="1">
    <location>
        <begin position="59"/>
        <end position="256"/>
    </location>
</feature>
<evidence type="ECO:0000313" key="3">
    <source>
        <dbReference type="Proteomes" id="UP000824229"/>
    </source>
</evidence>
<dbReference type="PANTHER" id="PTHR35333:SF3">
    <property type="entry name" value="BETA-LACTAMASE-TYPE TRANSPEPTIDASE FOLD CONTAINING PROTEIN"/>
    <property type="match status" value="1"/>
</dbReference>
<sequence length="420" mass="47841">MKYLKKVQLVLVIIIIILYTPLALQASTVKDITHNGLTFTEQQIEELNALIKSCGGGVSVFYKDLNSDYTYTYNSEQKYFIASLIKAPYCMYIYDLASQGKCDLNKRYTYAARHKAGGTGKIQDMSVGTSFTLEELIGYAIKYSDNVAMNILKENFNVEGYRAYAKDLGLKYPEDIKYATNGNITATDAGIYIEAINNFIHHNTYGPRLKTLMLSTRNPMIIASYPIVRKYGWADASFHDMAIVEAPYPYLLCICTNHDGDYSTFKKISQLIERYSQSGREPNIKYELVITRISLDGRSMQLAGFNINDNNYYKLRDIAYLLTETDKRFDIVYDTEKAAIVIQLGRSYLGGKSSYNINDIKDITIEEKQVSLYLEDKEHQLLGYRINGSTYVKIRDIVAFLEMEIGWSNETKEITLVASS</sequence>
<reference evidence="2" key="2">
    <citation type="submission" date="2021-04" db="EMBL/GenBank/DDBJ databases">
        <authorList>
            <person name="Gilroy R."/>
        </authorList>
    </citation>
    <scope>NUCLEOTIDE SEQUENCE</scope>
    <source>
        <strain evidence="2">B5-657</strain>
    </source>
</reference>
<reference evidence="2" key="1">
    <citation type="journal article" date="2021" name="PeerJ">
        <title>Extensive microbial diversity within the chicken gut microbiome revealed by metagenomics and culture.</title>
        <authorList>
            <person name="Gilroy R."/>
            <person name="Ravi A."/>
            <person name="Getino M."/>
            <person name="Pursley I."/>
            <person name="Horton D.L."/>
            <person name="Alikhan N.F."/>
            <person name="Baker D."/>
            <person name="Gharbi K."/>
            <person name="Hall N."/>
            <person name="Watson M."/>
            <person name="Adriaenssens E.M."/>
            <person name="Foster-Nyarko E."/>
            <person name="Jarju S."/>
            <person name="Secka A."/>
            <person name="Antonio M."/>
            <person name="Oren A."/>
            <person name="Chaudhuri R.R."/>
            <person name="La Ragione R."/>
            <person name="Hildebrand F."/>
            <person name="Pallen M.J."/>
        </authorList>
    </citation>
    <scope>NUCLEOTIDE SEQUENCE</scope>
    <source>
        <strain evidence="2">B5-657</strain>
    </source>
</reference>
<comment type="caution">
    <text evidence="2">The sequence shown here is derived from an EMBL/GenBank/DDBJ whole genome shotgun (WGS) entry which is preliminary data.</text>
</comment>
<dbReference type="InterPro" id="IPR000871">
    <property type="entry name" value="Beta-lactam_class-A"/>
</dbReference>
<evidence type="ECO:0000313" key="2">
    <source>
        <dbReference type="EMBL" id="MBU3804815.1"/>
    </source>
</evidence>
<dbReference type="GO" id="GO:0008800">
    <property type="term" value="F:beta-lactamase activity"/>
    <property type="evidence" value="ECO:0007669"/>
    <property type="project" value="InterPro"/>
</dbReference>
<accession>A0A9E2NLY2</accession>
<gene>
    <name evidence="2" type="ORF">H9872_08665</name>
</gene>
<dbReference type="SUPFAM" id="SSF56601">
    <property type="entry name" value="beta-lactamase/transpeptidase-like"/>
    <property type="match status" value="1"/>
</dbReference>
<dbReference type="EMBL" id="JAHLFQ010000202">
    <property type="protein sequence ID" value="MBU3804815.1"/>
    <property type="molecule type" value="Genomic_DNA"/>
</dbReference>
<dbReference type="InterPro" id="IPR012338">
    <property type="entry name" value="Beta-lactam/transpept-like"/>
</dbReference>
<dbReference type="GO" id="GO:0030655">
    <property type="term" value="P:beta-lactam antibiotic catabolic process"/>
    <property type="evidence" value="ECO:0007669"/>
    <property type="project" value="InterPro"/>
</dbReference>
<keyword evidence="2" id="KW-0378">Hydrolase</keyword>
<evidence type="ECO:0000259" key="1">
    <source>
        <dbReference type="Pfam" id="PF13354"/>
    </source>
</evidence>
<dbReference type="Gene3D" id="3.40.710.10">
    <property type="entry name" value="DD-peptidase/beta-lactamase superfamily"/>
    <property type="match status" value="1"/>
</dbReference>
<organism evidence="2 3">
    <name type="scientific">Candidatus Cellulosilyticum pullistercoris</name>
    <dbReference type="NCBI Taxonomy" id="2838521"/>
    <lineage>
        <taxon>Bacteria</taxon>
        <taxon>Bacillati</taxon>
        <taxon>Bacillota</taxon>
        <taxon>Clostridia</taxon>
        <taxon>Lachnospirales</taxon>
        <taxon>Cellulosilyticaceae</taxon>
        <taxon>Cellulosilyticum</taxon>
    </lineage>
</organism>
<proteinExistence type="predicted"/>
<protein>
    <submittedName>
        <fullName evidence="2">Class A beta-lactamase-related serine hydrolase</fullName>
    </submittedName>
</protein>